<dbReference type="RefSeq" id="WP_209357256.1">
    <property type="nucleotide sequence ID" value="NZ_CP060010.1"/>
</dbReference>
<gene>
    <name evidence="3" type="ORF">HZ995_03285</name>
</gene>
<name>A0A975EQM4_9RHOB</name>
<feature type="transmembrane region" description="Helical" evidence="1">
    <location>
        <begin position="67"/>
        <end position="86"/>
    </location>
</feature>
<keyword evidence="1" id="KW-1133">Transmembrane helix</keyword>
<accession>A0A975EQM4</accession>
<evidence type="ECO:0000259" key="2">
    <source>
        <dbReference type="PROSITE" id="PS50930"/>
    </source>
</evidence>
<feature type="transmembrane region" description="Helical" evidence="1">
    <location>
        <begin position="98"/>
        <end position="125"/>
    </location>
</feature>
<organism evidence="3 4">
    <name type="scientific">Cognatishimia activa</name>
    <dbReference type="NCBI Taxonomy" id="1715691"/>
    <lineage>
        <taxon>Bacteria</taxon>
        <taxon>Pseudomonadati</taxon>
        <taxon>Pseudomonadota</taxon>
        <taxon>Alphaproteobacteria</taxon>
        <taxon>Rhodobacterales</taxon>
        <taxon>Paracoccaceae</taxon>
        <taxon>Cognatishimia</taxon>
    </lineage>
</organism>
<dbReference type="AlphaFoldDB" id="A0A975EQM4"/>
<keyword evidence="1" id="KW-0812">Transmembrane</keyword>
<evidence type="ECO:0000313" key="4">
    <source>
        <dbReference type="Proteomes" id="UP000665026"/>
    </source>
</evidence>
<keyword evidence="3" id="KW-0238">DNA-binding</keyword>
<dbReference type="Gene3D" id="2.40.50.1020">
    <property type="entry name" value="LytTr DNA-binding domain"/>
    <property type="match status" value="1"/>
</dbReference>
<keyword evidence="1" id="KW-0472">Membrane</keyword>
<dbReference type="SMART" id="SM00850">
    <property type="entry name" value="LytTR"/>
    <property type="match status" value="1"/>
</dbReference>
<dbReference type="KEGG" id="cact:HZ995_03285"/>
<evidence type="ECO:0000256" key="1">
    <source>
        <dbReference type="SAM" id="Phobius"/>
    </source>
</evidence>
<dbReference type="InterPro" id="IPR007492">
    <property type="entry name" value="LytTR_DNA-bd_dom"/>
</dbReference>
<dbReference type="EMBL" id="CP060010">
    <property type="protein sequence ID" value="QTN36557.1"/>
    <property type="molecule type" value="Genomic_DNA"/>
</dbReference>
<feature type="transmembrane region" description="Helical" evidence="1">
    <location>
        <begin position="36"/>
        <end position="55"/>
    </location>
</feature>
<dbReference type="PROSITE" id="PS50930">
    <property type="entry name" value="HTH_LYTTR"/>
    <property type="match status" value="1"/>
</dbReference>
<reference evidence="3" key="1">
    <citation type="submission" date="2020-07" db="EMBL/GenBank/DDBJ databases">
        <title>Genome sequences of bacteria associated with the marine, planktonic diatom Thalassiosira profunda strain ECT2AJA-044.</title>
        <authorList>
            <person name="Gargas C.B."/>
            <person name="Roberts W.R."/>
            <person name="Alverson A.J."/>
        </authorList>
    </citation>
    <scope>NUCLEOTIDE SEQUENCE</scope>
    <source>
        <strain evidence="3">ECT2AJA-044</strain>
    </source>
</reference>
<protein>
    <submittedName>
        <fullName evidence="3">LytTR family transcriptional regulator DNA-binding domain-containing protein</fullName>
    </submittedName>
</protein>
<dbReference type="Pfam" id="PF04397">
    <property type="entry name" value="LytTR"/>
    <property type="match status" value="1"/>
</dbReference>
<feature type="domain" description="HTH LytTR-type" evidence="2">
    <location>
        <begin position="184"/>
        <end position="277"/>
    </location>
</feature>
<sequence length="280" mass="31350">MYRSLYNRNWRLFLANGDELAFTTCELYSFLTSRRFLSALALVFVILVATDPPLFQESLPILERAAFWLLTIIFYVVLLLAGLAGVKLYNLRRDDKAIVLPFISVPVLCITAMLAVGFGVSAFGAHAPEASVTRAPIILATSLVASQCFEFVIAKWIFVEHLREGRSTSEDTHIEPLLVTSGGSIPLSSILYLEAREHYVDIVQVDRLVTVRSTLSALTNQLPADAGFRVHRSFWVAKSSLQSAQNSAAFKDVRVSGGRSIPVARSRQKDFRDWYQENFR</sequence>
<feature type="transmembrane region" description="Helical" evidence="1">
    <location>
        <begin position="137"/>
        <end position="158"/>
    </location>
</feature>
<dbReference type="GO" id="GO:0003677">
    <property type="term" value="F:DNA binding"/>
    <property type="evidence" value="ECO:0007669"/>
    <property type="project" value="UniProtKB-KW"/>
</dbReference>
<evidence type="ECO:0000313" key="3">
    <source>
        <dbReference type="EMBL" id="QTN36557.1"/>
    </source>
</evidence>
<dbReference type="Proteomes" id="UP000665026">
    <property type="component" value="Chromosome"/>
</dbReference>
<proteinExistence type="predicted"/>